<evidence type="ECO:0000313" key="1">
    <source>
        <dbReference type="EMBL" id="CAD7264733.1"/>
    </source>
</evidence>
<protein>
    <submittedName>
        <fullName evidence="1">Uncharacterized protein</fullName>
    </submittedName>
</protein>
<reference evidence="1" key="1">
    <citation type="submission" date="2020-11" db="EMBL/GenBank/DDBJ databases">
        <authorList>
            <person name="Tran Van P."/>
        </authorList>
    </citation>
    <scope>NUCLEOTIDE SEQUENCE</scope>
</reference>
<dbReference type="Gene3D" id="3.30.505.10">
    <property type="entry name" value="SH2 domain"/>
    <property type="match status" value="1"/>
</dbReference>
<proteinExistence type="predicted"/>
<organism evidence="1">
    <name type="scientific">Timema shepardi</name>
    <name type="common">Walking stick</name>
    <dbReference type="NCBI Taxonomy" id="629360"/>
    <lineage>
        <taxon>Eukaryota</taxon>
        <taxon>Metazoa</taxon>
        <taxon>Ecdysozoa</taxon>
        <taxon>Arthropoda</taxon>
        <taxon>Hexapoda</taxon>
        <taxon>Insecta</taxon>
        <taxon>Pterygota</taxon>
        <taxon>Neoptera</taxon>
        <taxon>Polyneoptera</taxon>
        <taxon>Phasmatodea</taxon>
        <taxon>Timematodea</taxon>
        <taxon>Timematoidea</taxon>
        <taxon>Timematidae</taxon>
        <taxon>Timema</taxon>
    </lineage>
</organism>
<accession>A0A7R9B2J7</accession>
<gene>
    <name evidence="1" type="ORF">TSIB3V08_LOCUS8781</name>
</gene>
<sequence>MKPRPGDWAVMDQVRESICFSLDNGSTKFYDLLQLVEFYQLNAGCLPTRLTHYVVQSPTGPLYSEKPMGTIPPTF</sequence>
<name>A0A7R9B2J7_TIMSH</name>
<dbReference type="InterPro" id="IPR036860">
    <property type="entry name" value="SH2_dom_sf"/>
</dbReference>
<dbReference type="SUPFAM" id="SSF55550">
    <property type="entry name" value="SH2 domain"/>
    <property type="match status" value="1"/>
</dbReference>
<dbReference type="EMBL" id="OC004674">
    <property type="protein sequence ID" value="CAD7264733.1"/>
    <property type="molecule type" value="Genomic_DNA"/>
</dbReference>
<dbReference type="AlphaFoldDB" id="A0A7R9B2J7"/>